<dbReference type="EMBL" id="CM046122">
    <property type="protein sequence ID" value="KAI8423732.1"/>
    <property type="molecule type" value="Genomic_DNA"/>
</dbReference>
<name>A0ACC0JHZ2_CHOFU</name>
<reference evidence="1 2" key="1">
    <citation type="journal article" date="2022" name="Genome Biol. Evol.">
        <title>The Spruce Budworm Genome: Reconstructing the Evolutionary History of Antifreeze Proteins.</title>
        <authorList>
            <person name="Beliveau C."/>
            <person name="Gagne P."/>
            <person name="Picq S."/>
            <person name="Vernygora O."/>
            <person name="Keeling C.I."/>
            <person name="Pinkney K."/>
            <person name="Doucet D."/>
            <person name="Wen F."/>
            <person name="Johnston J.S."/>
            <person name="Maaroufi H."/>
            <person name="Boyle B."/>
            <person name="Laroche J."/>
            <person name="Dewar K."/>
            <person name="Juretic N."/>
            <person name="Blackburn G."/>
            <person name="Nisole A."/>
            <person name="Brunet B."/>
            <person name="Brandao M."/>
            <person name="Lumley L."/>
            <person name="Duan J."/>
            <person name="Quan G."/>
            <person name="Lucarotti C.J."/>
            <person name="Roe A.D."/>
            <person name="Sperling F.A.H."/>
            <person name="Levesque R.C."/>
            <person name="Cusson M."/>
        </authorList>
    </citation>
    <scope>NUCLEOTIDE SEQUENCE [LARGE SCALE GENOMIC DNA]</scope>
    <source>
        <strain evidence="1">Glfc:IPQL:Cfum</strain>
    </source>
</reference>
<dbReference type="Proteomes" id="UP001064048">
    <property type="component" value="Chromosome 22"/>
</dbReference>
<organism evidence="1 2">
    <name type="scientific">Choristoneura fumiferana</name>
    <name type="common">Spruce budworm moth</name>
    <name type="synonym">Archips fumiferana</name>
    <dbReference type="NCBI Taxonomy" id="7141"/>
    <lineage>
        <taxon>Eukaryota</taxon>
        <taxon>Metazoa</taxon>
        <taxon>Ecdysozoa</taxon>
        <taxon>Arthropoda</taxon>
        <taxon>Hexapoda</taxon>
        <taxon>Insecta</taxon>
        <taxon>Pterygota</taxon>
        <taxon>Neoptera</taxon>
        <taxon>Endopterygota</taxon>
        <taxon>Lepidoptera</taxon>
        <taxon>Glossata</taxon>
        <taxon>Ditrysia</taxon>
        <taxon>Tortricoidea</taxon>
        <taxon>Tortricidae</taxon>
        <taxon>Tortricinae</taxon>
        <taxon>Choristoneura</taxon>
    </lineage>
</organism>
<keyword evidence="2" id="KW-1185">Reference proteome</keyword>
<accession>A0ACC0JHZ2</accession>
<proteinExistence type="predicted"/>
<evidence type="ECO:0000313" key="2">
    <source>
        <dbReference type="Proteomes" id="UP001064048"/>
    </source>
</evidence>
<protein>
    <submittedName>
        <fullName evidence="1">Uncharacterized protein</fullName>
    </submittedName>
</protein>
<sequence>MCSDRILITSLAFVAIVSFTSSFLLDDLPILNELTCKNCERVYVPVCGTDNRTYVNSCAMKCWNDEIRRNRNIKNKTYIAVQL</sequence>
<gene>
    <name evidence="1" type="ORF">MSG28_012763</name>
</gene>
<evidence type="ECO:0000313" key="1">
    <source>
        <dbReference type="EMBL" id="KAI8423732.1"/>
    </source>
</evidence>
<comment type="caution">
    <text evidence="1">The sequence shown here is derived from an EMBL/GenBank/DDBJ whole genome shotgun (WGS) entry which is preliminary data.</text>
</comment>